<dbReference type="GO" id="GO:0005829">
    <property type="term" value="C:cytosol"/>
    <property type="evidence" value="ECO:0007669"/>
    <property type="project" value="TreeGrafter"/>
</dbReference>
<dbReference type="EMBL" id="FMUX01000002">
    <property type="protein sequence ID" value="SCX89312.1"/>
    <property type="molecule type" value="Genomic_DNA"/>
</dbReference>
<keyword evidence="8 12" id="KW-0479">Metal-binding</keyword>
<comment type="cofactor">
    <cofactor evidence="2 12">
        <name>Mg(2+)</name>
        <dbReference type="ChEBI" id="CHEBI:18420"/>
    </cofactor>
</comment>
<dbReference type="InterPro" id="IPR006390">
    <property type="entry name" value="DHP_synth_dom"/>
</dbReference>
<comment type="catalytic activity">
    <reaction evidence="1">
        <text>(7,8-dihydropterin-6-yl)methyl diphosphate + 4-aminobenzoate = 7,8-dihydropteroate + diphosphate</text>
        <dbReference type="Rhea" id="RHEA:19949"/>
        <dbReference type="ChEBI" id="CHEBI:17836"/>
        <dbReference type="ChEBI" id="CHEBI:17839"/>
        <dbReference type="ChEBI" id="CHEBI:33019"/>
        <dbReference type="ChEBI" id="CHEBI:72950"/>
        <dbReference type="EC" id="2.5.1.15"/>
    </reaction>
</comment>
<comment type="similarity">
    <text evidence="4 12">Belongs to the DHPS family.</text>
</comment>
<feature type="domain" description="Pterin-binding" evidence="13">
    <location>
        <begin position="19"/>
        <end position="277"/>
    </location>
</feature>
<dbReference type="PROSITE" id="PS00792">
    <property type="entry name" value="DHPS_1"/>
    <property type="match status" value="1"/>
</dbReference>
<dbReference type="UniPathway" id="UPA00077">
    <property type="reaction ID" value="UER00156"/>
</dbReference>
<evidence type="ECO:0000256" key="4">
    <source>
        <dbReference type="ARBA" id="ARBA00009503"/>
    </source>
</evidence>
<dbReference type="InterPro" id="IPR000489">
    <property type="entry name" value="Pterin-binding_dom"/>
</dbReference>
<organism evidence="14 15">
    <name type="scientific">Desulfoluna spongiiphila</name>
    <dbReference type="NCBI Taxonomy" id="419481"/>
    <lineage>
        <taxon>Bacteria</taxon>
        <taxon>Pseudomonadati</taxon>
        <taxon>Thermodesulfobacteriota</taxon>
        <taxon>Desulfobacteria</taxon>
        <taxon>Desulfobacterales</taxon>
        <taxon>Desulfolunaceae</taxon>
        <taxon>Desulfoluna</taxon>
    </lineage>
</organism>
<evidence type="ECO:0000313" key="14">
    <source>
        <dbReference type="EMBL" id="SCX89312.1"/>
    </source>
</evidence>
<sequence length="286" mass="30876">MIPYDIAWKNHRLNLGHRTCIMGILNVTPDSFSDGGQFFNAQHAINRARQMVEEGADIIDIGGESSRPNADAVALEEELRRVVPVVKELVKHINVPISVDTVKAEVARQSLEAGAAIINDITALTGDPEMAGVVADFEVPVVLMHMKGSPRTMQNNPAYEDPVGEVTAYLEKAIARAEAAGIARDKIIVDPGIGFGKTVGHNYTIIKHLKNLEALNVPVLMGTSRKSFIRKTLEEGGRIAPMTDIELGTQATVSASIMGGAHIVRVHDVKSTATTVRIMDMIATAR</sequence>
<dbReference type="InterPro" id="IPR011005">
    <property type="entry name" value="Dihydropteroate_synth-like_sf"/>
</dbReference>
<evidence type="ECO:0000256" key="1">
    <source>
        <dbReference type="ARBA" id="ARBA00000012"/>
    </source>
</evidence>
<comment type="function">
    <text evidence="12">Catalyzes the condensation of para-aminobenzoate (pABA) with 6-hydroxymethyl-7,8-dihydropterin diphosphate (DHPt-PP) to form 7,8-dihydropteroate (H2Pte), the immediate precursor of folate derivatives.</text>
</comment>
<evidence type="ECO:0000256" key="7">
    <source>
        <dbReference type="ARBA" id="ARBA00022679"/>
    </source>
</evidence>
<dbReference type="Proteomes" id="UP000198870">
    <property type="component" value="Unassembled WGS sequence"/>
</dbReference>
<protein>
    <recommendedName>
        <fullName evidence="6 12">Dihydropteroate synthase</fullName>
        <shortName evidence="12">DHPS</shortName>
        <ecNumber evidence="5 12">2.5.1.15</ecNumber>
    </recommendedName>
    <alternativeName>
        <fullName evidence="11 12">Dihydropteroate pyrophosphorylase</fullName>
    </alternativeName>
</protein>
<dbReference type="RefSeq" id="WP_092208194.1">
    <property type="nucleotide sequence ID" value="NZ_FMUX01000002.1"/>
</dbReference>
<dbReference type="PROSITE" id="PS00793">
    <property type="entry name" value="DHPS_2"/>
    <property type="match status" value="1"/>
</dbReference>
<evidence type="ECO:0000256" key="11">
    <source>
        <dbReference type="ARBA" id="ARBA00030193"/>
    </source>
</evidence>
<dbReference type="PANTHER" id="PTHR20941">
    <property type="entry name" value="FOLATE SYNTHESIS PROTEINS"/>
    <property type="match status" value="1"/>
</dbReference>
<evidence type="ECO:0000259" key="13">
    <source>
        <dbReference type="PROSITE" id="PS50972"/>
    </source>
</evidence>
<dbReference type="GO" id="GO:0004156">
    <property type="term" value="F:dihydropteroate synthase activity"/>
    <property type="evidence" value="ECO:0007669"/>
    <property type="project" value="UniProtKB-EC"/>
</dbReference>
<dbReference type="GO" id="GO:0046654">
    <property type="term" value="P:tetrahydrofolate biosynthetic process"/>
    <property type="evidence" value="ECO:0007669"/>
    <property type="project" value="UniProtKB-UniPathway"/>
</dbReference>
<dbReference type="CDD" id="cd00739">
    <property type="entry name" value="DHPS"/>
    <property type="match status" value="1"/>
</dbReference>
<dbReference type="OrthoDB" id="9811744at2"/>
<dbReference type="EC" id="2.5.1.15" evidence="5 12"/>
<evidence type="ECO:0000256" key="8">
    <source>
        <dbReference type="ARBA" id="ARBA00022723"/>
    </source>
</evidence>
<evidence type="ECO:0000256" key="12">
    <source>
        <dbReference type="RuleBase" id="RU361205"/>
    </source>
</evidence>
<dbReference type="GO" id="GO:0046656">
    <property type="term" value="P:folic acid biosynthetic process"/>
    <property type="evidence" value="ECO:0007669"/>
    <property type="project" value="UniProtKB-KW"/>
</dbReference>
<dbReference type="PANTHER" id="PTHR20941:SF1">
    <property type="entry name" value="FOLIC ACID SYNTHESIS PROTEIN FOL1"/>
    <property type="match status" value="1"/>
</dbReference>
<evidence type="ECO:0000256" key="10">
    <source>
        <dbReference type="ARBA" id="ARBA00022909"/>
    </source>
</evidence>
<evidence type="ECO:0000256" key="9">
    <source>
        <dbReference type="ARBA" id="ARBA00022842"/>
    </source>
</evidence>
<evidence type="ECO:0000256" key="3">
    <source>
        <dbReference type="ARBA" id="ARBA00004763"/>
    </source>
</evidence>
<dbReference type="SUPFAM" id="SSF51717">
    <property type="entry name" value="Dihydropteroate synthetase-like"/>
    <property type="match status" value="1"/>
</dbReference>
<name>A0A1G5BGH5_9BACT</name>
<dbReference type="Pfam" id="PF00809">
    <property type="entry name" value="Pterin_bind"/>
    <property type="match status" value="1"/>
</dbReference>
<dbReference type="NCBIfam" id="TIGR01496">
    <property type="entry name" value="DHPS"/>
    <property type="match status" value="1"/>
</dbReference>
<accession>A0A1G5BGH5</accession>
<comment type="pathway">
    <text evidence="3 12">Cofactor biosynthesis; tetrahydrofolate biosynthesis; 7,8-dihydrofolate from 2-amino-4-hydroxy-6-hydroxymethyl-7,8-dihydropteridine diphosphate and 4-aminobenzoate: step 1/2.</text>
</comment>
<dbReference type="Gene3D" id="3.20.20.20">
    <property type="entry name" value="Dihydropteroate synthase-like"/>
    <property type="match status" value="1"/>
</dbReference>
<dbReference type="AlphaFoldDB" id="A0A1G5BGH5"/>
<dbReference type="FunFam" id="3.20.20.20:FF:000006">
    <property type="entry name" value="Dihydropteroate synthase"/>
    <property type="match status" value="1"/>
</dbReference>
<evidence type="ECO:0000256" key="5">
    <source>
        <dbReference type="ARBA" id="ARBA00012458"/>
    </source>
</evidence>
<dbReference type="GO" id="GO:0046872">
    <property type="term" value="F:metal ion binding"/>
    <property type="evidence" value="ECO:0007669"/>
    <property type="project" value="UniProtKB-KW"/>
</dbReference>
<keyword evidence="7 12" id="KW-0808">Transferase</keyword>
<proteinExistence type="inferred from homology"/>
<reference evidence="14 15" key="1">
    <citation type="submission" date="2016-10" db="EMBL/GenBank/DDBJ databases">
        <authorList>
            <person name="de Groot N.N."/>
        </authorList>
    </citation>
    <scope>NUCLEOTIDE SEQUENCE [LARGE SCALE GENOMIC DNA]</scope>
    <source>
        <strain evidence="14 15">AA1</strain>
    </source>
</reference>
<gene>
    <name evidence="14" type="ORF">SAMN05216233_10211</name>
</gene>
<evidence type="ECO:0000313" key="15">
    <source>
        <dbReference type="Proteomes" id="UP000198870"/>
    </source>
</evidence>
<keyword evidence="10 12" id="KW-0289">Folate biosynthesis</keyword>
<evidence type="ECO:0000256" key="6">
    <source>
        <dbReference type="ARBA" id="ARBA00016919"/>
    </source>
</evidence>
<dbReference type="PROSITE" id="PS50972">
    <property type="entry name" value="PTERIN_BINDING"/>
    <property type="match status" value="1"/>
</dbReference>
<dbReference type="InterPro" id="IPR045031">
    <property type="entry name" value="DHP_synth-like"/>
</dbReference>
<keyword evidence="15" id="KW-1185">Reference proteome</keyword>
<keyword evidence="9 12" id="KW-0460">Magnesium</keyword>
<evidence type="ECO:0000256" key="2">
    <source>
        <dbReference type="ARBA" id="ARBA00001946"/>
    </source>
</evidence>
<dbReference type="STRING" id="419481.SAMN05216233_10211"/>